<evidence type="ECO:0000313" key="10">
    <source>
        <dbReference type="Proteomes" id="UP000053593"/>
    </source>
</evidence>
<evidence type="ECO:0000256" key="5">
    <source>
        <dbReference type="PIRSR" id="PIRSR000137-1"/>
    </source>
</evidence>
<feature type="signal peptide" evidence="7">
    <location>
        <begin position="1"/>
        <end position="19"/>
    </location>
</feature>
<feature type="domain" description="Glucose-methanol-choline oxidoreductase N-terminal" evidence="8">
    <location>
        <begin position="303"/>
        <end position="317"/>
    </location>
</feature>
<evidence type="ECO:0000256" key="2">
    <source>
        <dbReference type="ARBA" id="ARBA00010790"/>
    </source>
</evidence>
<evidence type="ECO:0000256" key="6">
    <source>
        <dbReference type="PIRSR" id="PIRSR000137-2"/>
    </source>
</evidence>
<dbReference type="GO" id="GO:0050660">
    <property type="term" value="F:flavin adenine dinucleotide binding"/>
    <property type="evidence" value="ECO:0007669"/>
    <property type="project" value="InterPro"/>
</dbReference>
<protein>
    <recommendedName>
        <fullName evidence="8">Glucose-methanol-choline oxidoreductase N-terminal domain-containing protein</fullName>
    </recommendedName>
</protein>
<comment type="similarity">
    <text evidence="2">Belongs to the GMC oxidoreductase family.</text>
</comment>
<dbReference type="OrthoDB" id="269227at2759"/>
<accession>A0A0D0ASZ9</accession>
<dbReference type="InterPro" id="IPR036188">
    <property type="entry name" value="FAD/NAD-bd_sf"/>
</dbReference>
<evidence type="ECO:0000256" key="3">
    <source>
        <dbReference type="ARBA" id="ARBA00022630"/>
    </source>
</evidence>
<evidence type="ECO:0000313" key="9">
    <source>
        <dbReference type="EMBL" id="KIK53520.1"/>
    </source>
</evidence>
<comment type="cofactor">
    <cofactor evidence="1 6">
        <name>FAD</name>
        <dbReference type="ChEBI" id="CHEBI:57692"/>
    </cofactor>
</comment>
<dbReference type="EMBL" id="KN834828">
    <property type="protein sequence ID" value="KIK53520.1"/>
    <property type="molecule type" value="Genomic_DNA"/>
</dbReference>
<keyword evidence="7" id="KW-0732">Signal</keyword>
<evidence type="ECO:0000256" key="7">
    <source>
        <dbReference type="SAM" id="SignalP"/>
    </source>
</evidence>
<feature type="active site" description="Proton donor" evidence="5">
    <location>
        <position position="531"/>
    </location>
</feature>
<sequence>MMYSRVLLSTLLFASTALGRLFSDASALPKNTEYDYIIVGGGAAGSVLANRLSEAPGIRVLLIEAGSGDFNNLDIEVPWFAGLLERSQFDWNFTTQANPGLNNRSIEYPRGFVLGGSTCINFMAYSRGTRDDFDRWASVTGDNGWSWDSLFPYMLEMENFTGPVDHRNISGEVLPSIHGHNGPLGTTVSGLRLLTDSRILGASSELSAEFPFNIDTNSGDPIGISWVQYTMANGQRVNAATAFLQPVLSRGNLDILVNTHATKIVQTGSQGRTPIFRGVEFANNASGPVFSLNATREVILSAGAVKTPHLLLLSGIGDPTQLSAVGVKPIVDLPDVGQNLQDHPLLTIQYTVNSTDTLDNLFQNATFLEQQLELWQANRTGELVLSSSNQWGWLRLPENSSVFQNHSDPSAGPTSAHYEFLFTDAFFSFTQPTPDSGHYFTIFTNVVSPTARGQITINSTNPFDSPVIDSNILGSDLDRLVMREAVKAARRYMSAPAWEGWIIDEVAASKQAQTDDEIDQYASNNSVTVDHVSCTVAMGKAGDTSKGSGALNPDLTVKGTIGLRVVDASVFPFVPAAHTQTPTYAVAFRAADLIKASQGHS</sequence>
<evidence type="ECO:0000256" key="4">
    <source>
        <dbReference type="ARBA" id="ARBA00022827"/>
    </source>
</evidence>
<evidence type="ECO:0000259" key="8">
    <source>
        <dbReference type="PROSITE" id="PS00624"/>
    </source>
</evidence>
<dbReference type="InterPro" id="IPR000172">
    <property type="entry name" value="GMC_OxRdtase_N"/>
</dbReference>
<dbReference type="PANTHER" id="PTHR11552">
    <property type="entry name" value="GLUCOSE-METHANOL-CHOLINE GMC OXIDOREDUCTASE"/>
    <property type="match status" value="1"/>
</dbReference>
<dbReference type="Pfam" id="PF05199">
    <property type="entry name" value="GMC_oxred_C"/>
    <property type="match status" value="1"/>
</dbReference>
<dbReference type="PANTHER" id="PTHR11552:SF147">
    <property type="entry name" value="CHOLINE DEHYDROGENASE, MITOCHONDRIAL"/>
    <property type="match status" value="1"/>
</dbReference>
<organism evidence="9 10">
    <name type="scientific">Collybiopsis luxurians FD-317 M1</name>
    <dbReference type="NCBI Taxonomy" id="944289"/>
    <lineage>
        <taxon>Eukaryota</taxon>
        <taxon>Fungi</taxon>
        <taxon>Dikarya</taxon>
        <taxon>Basidiomycota</taxon>
        <taxon>Agaricomycotina</taxon>
        <taxon>Agaricomycetes</taxon>
        <taxon>Agaricomycetidae</taxon>
        <taxon>Agaricales</taxon>
        <taxon>Marasmiineae</taxon>
        <taxon>Omphalotaceae</taxon>
        <taxon>Collybiopsis</taxon>
        <taxon>Collybiopsis luxurians</taxon>
    </lineage>
</organism>
<gene>
    <name evidence="9" type="ORF">GYMLUDRAFT_265013</name>
</gene>
<keyword evidence="10" id="KW-1185">Reference proteome</keyword>
<dbReference type="InterPro" id="IPR007867">
    <property type="entry name" value="GMC_OxRtase_C"/>
</dbReference>
<reference evidence="9 10" key="1">
    <citation type="submission" date="2014-04" db="EMBL/GenBank/DDBJ databases">
        <title>Evolutionary Origins and Diversification of the Mycorrhizal Mutualists.</title>
        <authorList>
            <consortium name="DOE Joint Genome Institute"/>
            <consortium name="Mycorrhizal Genomics Consortium"/>
            <person name="Kohler A."/>
            <person name="Kuo A."/>
            <person name="Nagy L.G."/>
            <person name="Floudas D."/>
            <person name="Copeland A."/>
            <person name="Barry K.W."/>
            <person name="Cichocki N."/>
            <person name="Veneault-Fourrey C."/>
            <person name="LaButti K."/>
            <person name="Lindquist E.A."/>
            <person name="Lipzen A."/>
            <person name="Lundell T."/>
            <person name="Morin E."/>
            <person name="Murat C."/>
            <person name="Riley R."/>
            <person name="Ohm R."/>
            <person name="Sun H."/>
            <person name="Tunlid A."/>
            <person name="Henrissat B."/>
            <person name="Grigoriev I.V."/>
            <person name="Hibbett D.S."/>
            <person name="Martin F."/>
        </authorList>
    </citation>
    <scope>NUCLEOTIDE SEQUENCE [LARGE SCALE GENOMIC DNA]</scope>
    <source>
        <strain evidence="9 10">FD-317 M1</strain>
    </source>
</reference>
<dbReference type="AlphaFoldDB" id="A0A0D0ASZ9"/>
<dbReference type="Pfam" id="PF00732">
    <property type="entry name" value="GMC_oxred_N"/>
    <property type="match status" value="1"/>
</dbReference>
<evidence type="ECO:0000256" key="1">
    <source>
        <dbReference type="ARBA" id="ARBA00001974"/>
    </source>
</evidence>
<dbReference type="Gene3D" id="3.50.50.60">
    <property type="entry name" value="FAD/NAD(P)-binding domain"/>
    <property type="match status" value="1"/>
</dbReference>
<dbReference type="PIRSF" id="PIRSF000137">
    <property type="entry name" value="Alcohol_oxidase"/>
    <property type="match status" value="1"/>
</dbReference>
<feature type="active site" description="Proton acceptor" evidence="5">
    <location>
        <position position="578"/>
    </location>
</feature>
<dbReference type="GO" id="GO:0016614">
    <property type="term" value="F:oxidoreductase activity, acting on CH-OH group of donors"/>
    <property type="evidence" value="ECO:0007669"/>
    <property type="project" value="InterPro"/>
</dbReference>
<feature type="chain" id="PRO_5002207358" description="Glucose-methanol-choline oxidoreductase N-terminal domain-containing protein" evidence="7">
    <location>
        <begin position="20"/>
        <end position="601"/>
    </location>
</feature>
<keyword evidence="3" id="KW-0285">Flavoprotein</keyword>
<name>A0A0D0ASZ9_9AGAR</name>
<dbReference type="PROSITE" id="PS00624">
    <property type="entry name" value="GMC_OXRED_2"/>
    <property type="match status" value="1"/>
</dbReference>
<proteinExistence type="inferred from homology"/>
<keyword evidence="4 6" id="KW-0274">FAD</keyword>
<dbReference type="HOGENOM" id="CLU_002865_6_3_1"/>
<dbReference type="SUPFAM" id="SSF51905">
    <property type="entry name" value="FAD/NAD(P)-binding domain"/>
    <property type="match status" value="1"/>
</dbReference>
<dbReference type="InterPro" id="IPR012132">
    <property type="entry name" value="GMC_OxRdtase"/>
</dbReference>
<dbReference type="Proteomes" id="UP000053593">
    <property type="component" value="Unassembled WGS sequence"/>
</dbReference>
<dbReference type="Gene3D" id="3.30.560.10">
    <property type="entry name" value="Glucose Oxidase, domain 3"/>
    <property type="match status" value="1"/>
</dbReference>
<feature type="binding site" evidence="6">
    <location>
        <position position="113"/>
    </location>
    <ligand>
        <name>FAD</name>
        <dbReference type="ChEBI" id="CHEBI:57692"/>
    </ligand>
</feature>
<dbReference type="SUPFAM" id="SSF54373">
    <property type="entry name" value="FAD-linked reductases, C-terminal domain"/>
    <property type="match status" value="1"/>
</dbReference>